<evidence type="ECO:0000313" key="4">
    <source>
        <dbReference type="Proteomes" id="UP000072236"/>
    </source>
</evidence>
<reference evidence="2 5" key="2">
    <citation type="submission" date="2017-10" db="EMBL/GenBank/DDBJ databases">
        <title>Draft genome sequences of Aggregatibacter actinomycetemcomitans strains 310a and 310b.</title>
        <authorList>
            <person name="May A.C."/>
            <person name="Ohta H."/>
            <person name="Maeda H."/>
            <person name="Kokeguchi S."/>
            <person name="Cugini C."/>
        </authorList>
    </citation>
    <scope>NUCLEOTIDE SEQUENCE [LARGE SCALE GENOMIC DNA]</scope>
    <source>
        <strain evidence="2 5">310b</strain>
    </source>
</reference>
<organism evidence="3 6">
    <name type="scientific">Aggregatibacter actinomycetemcomitans</name>
    <name type="common">Actinobacillus actinomycetemcomitans</name>
    <name type="synonym">Haemophilus actinomycetemcomitans</name>
    <dbReference type="NCBI Taxonomy" id="714"/>
    <lineage>
        <taxon>Bacteria</taxon>
        <taxon>Pseudomonadati</taxon>
        <taxon>Pseudomonadota</taxon>
        <taxon>Gammaproteobacteria</taxon>
        <taxon>Pasteurellales</taxon>
        <taxon>Pasteurellaceae</taxon>
        <taxon>Aggregatibacter</taxon>
    </lineage>
</organism>
<dbReference type="KEGG" id="aact:ACT75_08380"/>
<name>A0A5D0EIA0_AGGAC</name>
<gene>
    <name evidence="1" type="ORF">ACT75_08380</name>
    <name evidence="2" type="ORF">CQR80_11065</name>
    <name evidence="3" type="ORF">FXB79_09670</name>
</gene>
<dbReference type="Proteomes" id="UP000323012">
    <property type="component" value="Unassembled WGS sequence"/>
</dbReference>
<evidence type="ECO:0000313" key="3">
    <source>
        <dbReference type="EMBL" id="TYA38255.1"/>
    </source>
</evidence>
<keyword evidence="5" id="KW-1185">Reference proteome</keyword>
<dbReference type="Proteomes" id="UP000226080">
    <property type="component" value="Unassembled WGS sequence"/>
</dbReference>
<dbReference type="PROSITE" id="PS51257">
    <property type="entry name" value="PROKAR_LIPOPROTEIN"/>
    <property type="match status" value="1"/>
</dbReference>
<reference evidence="3 6" key="3">
    <citation type="submission" date="2019-08" db="EMBL/GenBank/DDBJ databases">
        <title>Whole genome sequencing of Aggregatibacter actinomycetemcomitans cultured from blood stream infections in Denmark reveals a novel phylogenetic lineage expressing serotype a membrane O polysaccharide.</title>
        <authorList>
            <person name="Nedergaard S."/>
            <person name="Kobel C.M."/>
            <person name="Nielsen M.B."/>
            <person name="Moeller R.T."/>
            <person name="Jensen A.B."/>
            <person name="Noerskov-Lauritsen N."/>
        </authorList>
    </citation>
    <scope>NUCLEOTIDE SEQUENCE [LARGE SCALE GENOMIC DNA]</scope>
    <source>
        <strain evidence="3 6">PN_563</strain>
    </source>
</reference>
<dbReference type="EMBL" id="PCGW01000030">
    <property type="protein sequence ID" value="PHO19651.1"/>
    <property type="molecule type" value="Genomic_DNA"/>
</dbReference>
<dbReference type="EMBL" id="VSED01000032">
    <property type="protein sequence ID" value="TYA38255.1"/>
    <property type="molecule type" value="Genomic_DNA"/>
</dbReference>
<proteinExistence type="predicted"/>
<dbReference type="Proteomes" id="UP000072236">
    <property type="component" value="Chromosome"/>
</dbReference>
<sequence length="103" mass="11758">MNKSITALIYPLFLSSCFFNFESEKGGLVYKNRCPYPIDVYISEHAKYAIPVAPGKNYIELFTIGDNINPKKPFYIGNGKKGQFHIDDSKNNYVLTSCHKKEL</sequence>
<reference evidence="1 4" key="1">
    <citation type="submission" date="2015-10" db="EMBL/GenBank/DDBJ databases">
        <title>Tn-seq of a polymicrobial infection.</title>
        <authorList>
            <person name="Stacy A."/>
            <person name="Rumbaugh K.P."/>
            <person name="Whiteley M."/>
        </authorList>
    </citation>
    <scope>NUCLEOTIDE SEQUENCE [LARGE SCALE GENOMIC DNA]</scope>
    <source>
        <strain evidence="1 4">624</strain>
    </source>
</reference>
<evidence type="ECO:0000313" key="6">
    <source>
        <dbReference type="Proteomes" id="UP000323012"/>
    </source>
</evidence>
<accession>A0A5D0EIA0</accession>
<evidence type="ECO:0000313" key="5">
    <source>
        <dbReference type="Proteomes" id="UP000226080"/>
    </source>
</evidence>
<protein>
    <submittedName>
        <fullName evidence="3">Uncharacterized protein</fullName>
    </submittedName>
</protein>
<evidence type="ECO:0000313" key="1">
    <source>
        <dbReference type="EMBL" id="AMQ94536.1"/>
    </source>
</evidence>
<dbReference type="AlphaFoldDB" id="A0A5D0EIA0"/>
<dbReference type="RefSeq" id="WP_005595216.1">
    <property type="nucleotide sequence ID" value="NZ_CP012959.1"/>
</dbReference>
<dbReference type="EMBL" id="CP012959">
    <property type="protein sequence ID" value="AMQ94536.1"/>
    <property type="molecule type" value="Genomic_DNA"/>
</dbReference>
<evidence type="ECO:0000313" key="2">
    <source>
        <dbReference type="EMBL" id="PHO19651.1"/>
    </source>
</evidence>